<accession>A0AAD1RB18</accession>
<dbReference type="SMART" id="SM00733">
    <property type="entry name" value="Mterf"/>
    <property type="match status" value="3"/>
</dbReference>
<dbReference type="GO" id="GO:0061668">
    <property type="term" value="P:mitochondrial ribosome assembly"/>
    <property type="evidence" value="ECO:0007669"/>
    <property type="project" value="TreeGrafter"/>
</dbReference>
<dbReference type="InterPro" id="IPR003690">
    <property type="entry name" value="MTERF"/>
</dbReference>
<comment type="similarity">
    <text evidence="1">Belongs to the mTERF family.</text>
</comment>
<dbReference type="GO" id="GO:0005739">
    <property type="term" value="C:mitochondrion"/>
    <property type="evidence" value="ECO:0007669"/>
    <property type="project" value="TreeGrafter"/>
</dbReference>
<evidence type="ECO:0000313" key="5">
    <source>
        <dbReference type="Proteomes" id="UP001295444"/>
    </source>
</evidence>
<protein>
    <submittedName>
        <fullName evidence="4">Transcription termination factor 4, mitochondrial</fullName>
    </submittedName>
</protein>
<dbReference type="Gene3D" id="1.25.70.10">
    <property type="entry name" value="Transcription termination factor 3, mitochondrial"/>
    <property type="match status" value="1"/>
</dbReference>
<dbReference type="EMBL" id="OW240913">
    <property type="protein sequence ID" value="CAH2246725.1"/>
    <property type="molecule type" value="Genomic_DNA"/>
</dbReference>
<organism evidence="4 5">
    <name type="scientific">Pelobates cultripes</name>
    <name type="common">Western spadefoot toad</name>
    <dbReference type="NCBI Taxonomy" id="61616"/>
    <lineage>
        <taxon>Eukaryota</taxon>
        <taxon>Metazoa</taxon>
        <taxon>Chordata</taxon>
        <taxon>Craniata</taxon>
        <taxon>Vertebrata</taxon>
        <taxon>Euteleostomi</taxon>
        <taxon>Amphibia</taxon>
        <taxon>Batrachia</taxon>
        <taxon>Anura</taxon>
        <taxon>Pelobatoidea</taxon>
        <taxon>Pelobatidae</taxon>
        <taxon>Pelobates</taxon>
    </lineage>
</organism>
<feature type="compositionally biased region" description="Basic and acidic residues" evidence="3">
    <location>
        <begin position="294"/>
        <end position="305"/>
    </location>
</feature>
<reference evidence="4" key="1">
    <citation type="submission" date="2022-03" db="EMBL/GenBank/DDBJ databases">
        <authorList>
            <person name="Alioto T."/>
            <person name="Alioto T."/>
            <person name="Gomez Garrido J."/>
        </authorList>
    </citation>
    <scope>NUCLEOTIDE SEQUENCE</scope>
</reference>
<name>A0AAD1RB18_PELCU</name>
<dbReference type="Pfam" id="PF02536">
    <property type="entry name" value="mTERF"/>
    <property type="match status" value="1"/>
</dbReference>
<dbReference type="InterPro" id="IPR038538">
    <property type="entry name" value="MTERF_sf"/>
</dbReference>
<dbReference type="GO" id="GO:0006390">
    <property type="term" value="P:mitochondrial transcription"/>
    <property type="evidence" value="ECO:0007669"/>
    <property type="project" value="TreeGrafter"/>
</dbReference>
<feature type="compositionally biased region" description="Acidic residues" evidence="3">
    <location>
        <begin position="261"/>
        <end position="293"/>
    </location>
</feature>
<evidence type="ECO:0000256" key="3">
    <source>
        <dbReference type="SAM" id="MobiDB-lite"/>
    </source>
</evidence>
<evidence type="ECO:0000313" key="4">
    <source>
        <dbReference type="EMBL" id="CAH2246725.1"/>
    </source>
</evidence>
<dbReference type="GO" id="GO:0003676">
    <property type="term" value="F:nucleic acid binding"/>
    <property type="evidence" value="ECO:0007669"/>
    <property type="project" value="InterPro"/>
</dbReference>
<keyword evidence="2" id="KW-0809">Transit peptide</keyword>
<dbReference type="Proteomes" id="UP001295444">
    <property type="component" value="Chromosome 02"/>
</dbReference>
<gene>
    <name evidence="4" type="ORF">PECUL_23A001258</name>
</gene>
<feature type="region of interest" description="Disordered" evidence="3">
    <location>
        <begin position="257"/>
        <end position="305"/>
    </location>
</feature>
<keyword evidence="5" id="KW-1185">Reference proteome</keyword>
<evidence type="ECO:0000256" key="1">
    <source>
        <dbReference type="ARBA" id="ARBA00007692"/>
    </source>
</evidence>
<dbReference type="AlphaFoldDB" id="A0AAD1RB18"/>
<evidence type="ECO:0000256" key="2">
    <source>
        <dbReference type="ARBA" id="ARBA00022946"/>
    </source>
</evidence>
<dbReference type="PANTHER" id="PTHR13068">
    <property type="entry name" value="CGI-12 PROTEIN-RELATED"/>
    <property type="match status" value="1"/>
</dbReference>
<dbReference type="PANTHER" id="PTHR13068:SF203">
    <property type="entry name" value="TRANSCRIPTION TERMINATION FACTOR 4, MITOCHONDRIAL"/>
    <property type="match status" value="1"/>
</dbReference>
<proteinExistence type="inferred from homology"/>
<sequence>MVTMVSVFFRQSVPRFHLWLKHMSTIPCATQQLLDLGFSEEQTTKIHSLNPRKGDVQQKLSCVRELLLLGMDNEKTLRMLEASPEIFKVSSKQIRDRVDNLRKLGLGEGTLQVSLSRCPSILTMPSTRILAAAQCLKQRCQFSTQQVLKILHISPETLTQDPDYIEEVFQYVYFRMGGTHKDILTSGLFLTSLDEIKVRHQFLERLGRFLPPNKRGECPTSNPKIKDIVNLSENNFLSSVACSSPEEFHTFQKIVAREEAEAREEDNGETSGLDTDDEGEDSVQEESDSDDEDTNRNIPDKPINK</sequence>